<reference evidence="2 3" key="1">
    <citation type="submission" date="2018-08" db="EMBL/GenBank/DDBJ databases">
        <title>Genomic taxonomy of the Vibrionaceae family.</title>
        <authorList>
            <person name="Gomez-Gil B."/>
            <person name="Tanaka M."/>
            <person name="Sawabe T."/>
            <person name="Enciso-Ibarra K."/>
        </authorList>
    </citation>
    <scope>NUCLEOTIDE SEQUENCE [LARGE SCALE GENOMIC DNA]</scope>
    <source>
        <strain evidence="2 3">CAIM 1831</strain>
    </source>
</reference>
<gene>
    <name evidence="2" type="ORF">D1115_17110</name>
</gene>
<protein>
    <submittedName>
        <fullName evidence="2">DUF262 domain-containing protein</fullName>
    </submittedName>
</protein>
<dbReference type="PANTHER" id="PTHR39639:SF1">
    <property type="entry name" value="DUF262 DOMAIN-CONTAINING PROTEIN"/>
    <property type="match status" value="1"/>
</dbReference>
<dbReference type="PANTHER" id="PTHR39639">
    <property type="entry name" value="CHROMOSOME 16, WHOLE GENOME SHOTGUN SEQUENCE"/>
    <property type="match status" value="1"/>
</dbReference>
<dbReference type="RefSeq" id="WP_128812642.1">
    <property type="nucleotide sequence ID" value="NZ_CP032094.1"/>
</dbReference>
<dbReference type="Pfam" id="PF03235">
    <property type="entry name" value="GmrSD_N"/>
    <property type="match status" value="1"/>
</dbReference>
<dbReference type="Proteomes" id="UP000262832">
    <property type="component" value="Chromosome II"/>
</dbReference>
<accession>A0ABN5PHQ3</accession>
<sequence>MSYKHSIEEFASEGVPSGVEKESYSPILLNEPFDPRSITINSKVISLEAFLRRIRNGTIRLSPDFQRSSVWNKERQSLLIESMMLRIPLPMFYVAEDKEGNWEVVDGLQRLTAIKDFVLGPNNDGQGYKLEKLEFWESTLTIKLC</sequence>
<evidence type="ECO:0000259" key="1">
    <source>
        <dbReference type="Pfam" id="PF03235"/>
    </source>
</evidence>
<keyword evidence="3" id="KW-1185">Reference proteome</keyword>
<feature type="domain" description="GmrSD restriction endonucleases N-terminal" evidence="1">
    <location>
        <begin position="49"/>
        <end position="135"/>
    </location>
</feature>
<evidence type="ECO:0000313" key="2">
    <source>
        <dbReference type="EMBL" id="AXY02731.1"/>
    </source>
</evidence>
<dbReference type="InterPro" id="IPR004919">
    <property type="entry name" value="GmrSD_N"/>
</dbReference>
<organism evidence="2 3">
    <name type="scientific">Vibrio alfacsensis</name>
    <dbReference type="NCBI Taxonomy" id="1074311"/>
    <lineage>
        <taxon>Bacteria</taxon>
        <taxon>Pseudomonadati</taxon>
        <taxon>Pseudomonadota</taxon>
        <taxon>Gammaproteobacteria</taxon>
        <taxon>Vibrionales</taxon>
        <taxon>Vibrionaceae</taxon>
        <taxon>Vibrio</taxon>
    </lineage>
</organism>
<evidence type="ECO:0000313" key="3">
    <source>
        <dbReference type="Proteomes" id="UP000262832"/>
    </source>
</evidence>
<proteinExistence type="predicted"/>
<dbReference type="EMBL" id="CP032094">
    <property type="protein sequence ID" value="AXY02731.1"/>
    <property type="molecule type" value="Genomic_DNA"/>
</dbReference>
<name>A0ABN5PHQ3_9VIBR</name>